<evidence type="ECO:0000256" key="2">
    <source>
        <dbReference type="ARBA" id="ARBA00010157"/>
    </source>
</evidence>
<keyword evidence="4 7" id="KW-0812">Transmembrane</keyword>
<evidence type="ECO:0000256" key="3">
    <source>
        <dbReference type="ARBA" id="ARBA00022475"/>
    </source>
</evidence>
<dbReference type="InterPro" id="IPR004869">
    <property type="entry name" value="MMPL_dom"/>
</dbReference>
<dbReference type="PANTHER" id="PTHR33406:SF6">
    <property type="entry name" value="MEMBRANE PROTEIN YDGH-RELATED"/>
    <property type="match status" value="1"/>
</dbReference>
<evidence type="ECO:0000256" key="7">
    <source>
        <dbReference type="SAM" id="Phobius"/>
    </source>
</evidence>
<feature type="transmembrane region" description="Helical" evidence="7">
    <location>
        <begin position="251"/>
        <end position="273"/>
    </location>
</feature>
<feature type="transmembrane region" description="Helical" evidence="7">
    <location>
        <begin position="12"/>
        <end position="35"/>
    </location>
</feature>
<evidence type="ECO:0000313" key="10">
    <source>
        <dbReference type="Proteomes" id="UP000626109"/>
    </source>
</evidence>
<dbReference type="EMBL" id="CAJNNW010026169">
    <property type="protein sequence ID" value="CAE8683167.1"/>
    <property type="molecule type" value="Genomic_DNA"/>
</dbReference>
<dbReference type="InterPro" id="IPR050545">
    <property type="entry name" value="Mycobact_MmpL"/>
</dbReference>
<protein>
    <recommendedName>
        <fullName evidence="8">Membrane transport protein MMPL domain-containing protein</fullName>
    </recommendedName>
</protein>
<dbReference type="GO" id="GO:0005886">
    <property type="term" value="C:plasma membrane"/>
    <property type="evidence" value="ECO:0007669"/>
    <property type="project" value="UniProtKB-SubCell"/>
</dbReference>
<keyword evidence="5 7" id="KW-1133">Transmembrane helix</keyword>
<evidence type="ECO:0000256" key="5">
    <source>
        <dbReference type="ARBA" id="ARBA00022989"/>
    </source>
</evidence>
<evidence type="ECO:0000256" key="1">
    <source>
        <dbReference type="ARBA" id="ARBA00004651"/>
    </source>
</evidence>
<organism evidence="9 10">
    <name type="scientific">Polarella glacialis</name>
    <name type="common">Dinoflagellate</name>
    <dbReference type="NCBI Taxonomy" id="89957"/>
    <lineage>
        <taxon>Eukaryota</taxon>
        <taxon>Sar</taxon>
        <taxon>Alveolata</taxon>
        <taxon>Dinophyceae</taxon>
        <taxon>Suessiales</taxon>
        <taxon>Suessiaceae</taxon>
        <taxon>Polarella</taxon>
    </lineage>
</organism>
<keyword evidence="6 7" id="KW-0472">Membrane</keyword>
<comment type="subcellular location">
    <subcellularLocation>
        <location evidence="1">Cell membrane</location>
        <topology evidence="1">Multi-pass membrane protein</topology>
    </subcellularLocation>
</comment>
<reference evidence="9" key="1">
    <citation type="submission" date="2021-02" db="EMBL/GenBank/DDBJ databases">
        <authorList>
            <person name="Dougan E. K."/>
            <person name="Rhodes N."/>
            <person name="Thang M."/>
            <person name="Chan C."/>
        </authorList>
    </citation>
    <scope>NUCLEOTIDE SEQUENCE</scope>
</reference>
<dbReference type="AlphaFoldDB" id="A0A813JUH7"/>
<proteinExistence type="inferred from homology"/>
<name>A0A813JUH7_POLGL</name>
<feature type="domain" description="Membrane transport protein MMPL" evidence="8">
    <location>
        <begin position="46"/>
        <end position="288"/>
    </location>
</feature>
<evidence type="ECO:0000313" key="9">
    <source>
        <dbReference type="EMBL" id="CAE8683167.1"/>
    </source>
</evidence>
<dbReference type="Pfam" id="PF03176">
    <property type="entry name" value="MMPL"/>
    <property type="match status" value="1"/>
</dbReference>
<keyword evidence="3" id="KW-1003">Cell membrane</keyword>
<dbReference type="Proteomes" id="UP000626109">
    <property type="component" value="Unassembled WGS sequence"/>
</dbReference>
<comment type="caution">
    <text evidence="9">The sequence shown here is derived from an EMBL/GenBank/DDBJ whole genome shotgun (WGS) entry which is preliminary data.</text>
</comment>
<evidence type="ECO:0000256" key="6">
    <source>
        <dbReference type="ARBA" id="ARBA00023136"/>
    </source>
</evidence>
<dbReference type="SUPFAM" id="SSF82866">
    <property type="entry name" value="Multidrug efflux transporter AcrB transmembrane domain"/>
    <property type="match status" value="1"/>
</dbReference>
<comment type="similarity">
    <text evidence="2">Belongs to the resistance-nodulation-cell division (RND) (TC 2.A.6) family. MmpL subfamily.</text>
</comment>
<accession>A0A813JUH7</accession>
<sequence length="289" mass="32979">MMVVARCVFRCRYFLVFFWVGLTVVLTPPALILVLRRTVGMDKTPPAGTGSAAAMNMLDSQFQSASNKRLEMVVMKCKETCTDLENNEIAKVSMMEIRDRVTRFGETHPAADVSIQSFFDYVGHHQMMNPFHSRDHQSILLFWTWSIPVELKQQAEEFEVELRNFVNSMGEFEGPGAMEVKLTGNVILDHDMMVSILEFALHEINTVWLPILILGVVLRSARLLLLALAPMLFEIIVAFGLMFFVSFKLTVSYYALMMMLMLIMALTWDYALFMLTRYQSERAAGADVE</sequence>
<dbReference type="PANTHER" id="PTHR33406">
    <property type="entry name" value="MEMBRANE PROTEIN MJ1562-RELATED"/>
    <property type="match status" value="1"/>
</dbReference>
<evidence type="ECO:0000256" key="4">
    <source>
        <dbReference type="ARBA" id="ARBA00022692"/>
    </source>
</evidence>
<evidence type="ECO:0000259" key="8">
    <source>
        <dbReference type="Pfam" id="PF03176"/>
    </source>
</evidence>
<feature type="transmembrane region" description="Helical" evidence="7">
    <location>
        <begin position="223"/>
        <end position="245"/>
    </location>
</feature>
<dbReference type="Gene3D" id="1.20.1640.10">
    <property type="entry name" value="Multidrug efflux transporter AcrB transmembrane domain"/>
    <property type="match status" value="1"/>
</dbReference>
<gene>
    <name evidence="9" type="ORF">PGLA2088_LOCUS23319</name>
</gene>